<gene>
    <name evidence="2" type="primary">syd_4</name>
    <name evidence="4" type="synonym">LOC105266293</name>
    <name evidence="2" type="ORF">g.7144</name>
</gene>
<evidence type="ECO:0000256" key="1">
    <source>
        <dbReference type="SAM" id="Phobius"/>
    </source>
</evidence>
<keyword evidence="3" id="KW-1185">Reference proteome</keyword>
<reference evidence="2" key="1">
    <citation type="submission" date="2015-01" db="EMBL/GenBank/DDBJ databases">
        <title>Transcriptome Assembly of Fopius arisanus.</title>
        <authorList>
            <person name="Geib S."/>
        </authorList>
    </citation>
    <scope>NUCLEOTIDE SEQUENCE</scope>
</reference>
<reference evidence="4" key="2">
    <citation type="submission" date="2025-04" db="UniProtKB">
        <authorList>
            <consortium name="RefSeq"/>
        </authorList>
    </citation>
    <scope>IDENTIFICATION</scope>
    <source>
        <strain evidence="4">USDA-PBARC FA_bdor</strain>
        <tissue evidence="4">Whole organism</tissue>
    </source>
</reference>
<name>A0A0C9QBP8_9HYME</name>
<dbReference type="GeneID" id="105266293"/>
<dbReference type="Proteomes" id="UP000694866">
    <property type="component" value="Unplaced"/>
</dbReference>
<keyword evidence="1" id="KW-0812">Transmembrane</keyword>
<protein>
    <submittedName>
        <fullName evidence="2">Syd_4 protein</fullName>
    </submittedName>
    <submittedName>
        <fullName evidence="4">Uncharacterized protein isoform X1</fullName>
    </submittedName>
</protein>
<evidence type="ECO:0000313" key="2">
    <source>
        <dbReference type="EMBL" id="JAG81610.1"/>
    </source>
</evidence>
<feature type="transmembrane region" description="Helical" evidence="1">
    <location>
        <begin position="52"/>
        <end position="71"/>
    </location>
</feature>
<dbReference type="RefSeq" id="XP_011302613.1">
    <property type="nucleotide sequence ID" value="XM_011304311.1"/>
</dbReference>
<accession>A0A9R1T520</accession>
<proteinExistence type="predicted"/>
<dbReference type="OrthoDB" id="7580172at2759"/>
<feature type="transmembrane region" description="Helical" evidence="1">
    <location>
        <begin position="25"/>
        <end position="46"/>
    </location>
</feature>
<evidence type="ECO:0000313" key="3">
    <source>
        <dbReference type="Proteomes" id="UP000694866"/>
    </source>
</evidence>
<dbReference type="AlphaFoldDB" id="A0A0C9QBP8"/>
<dbReference type="EMBL" id="GBYB01011843">
    <property type="protein sequence ID" value="JAG81610.1"/>
    <property type="molecule type" value="Transcribed_RNA"/>
</dbReference>
<dbReference type="KEGG" id="fas:105266293"/>
<accession>A0A0C9QBP8</accession>
<evidence type="ECO:0000313" key="4">
    <source>
        <dbReference type="RefSeq" id="XP_011302613.1"/>
    </source>
</evidence>
<sequence length="100" mass="11224">MNMEIILADLGEKVPYLQCLLRPEYASYFSTIGTVLLGWIVVSWFINLIWTFLAPLTISLLGVIIICPATAKWMLKQLGPTVESALKEFFTRIQSSLSEG</sequence>
<organism evidence="2">
    <name type="scientific">Fopius arisanus</name>
    <dbReference type="NCBI Taxonomy" id="64838"/>
    <lineage>
        <taxon>Eukaryota</taxon>
        <taxon>Metazoa</taxon>
        <taxon>Ecdysozoa</taxon>
        <taxon>Arthropoda</taxon>
        <taxon>Hexapoda</taxon>
        <taxon>Insecta</taxon>
        <taxon>Pterygota</taxon>
        <taxon>Neoptera</taxon>
        <taxon>Endopterygota</taxon>
        <taxon>Hymenoptera</taxon>
        <taxon>Apocrita</taxon>
        <taxon>Ichneumonoidea</taxon>
        <taxon>Braconidae</taxon>
        <taxon>Opiinae</taxon>
        <taxon>Fopius</taxon>
    </lineage>
</organism>
<keyword evidence="1" id="KW-1133">Transmembrane helix</keyword>
<keyword evidence="1" id="KW-0472">Membrane</keyword>